<dbReference type="PANTHER" id="PTHR12446">
    <property type="entry name" value="TESMIN/TSO1-RELATED"/>
    <property type="match status" value="1"/>
</dbReference>
<dbReference type="InterPro" id="IPR033467">
    <property type="entry name" value="Tesmin/TSO1-like_CXC"/>
</dbReference>
<feature type="domain" description="CRC" evidence="5">
    <location>
        <begin position="143"/>
        <end position="267"/>
    </location>
</feature>
<protein>
    <recommendedName>
        <fullName evidence="5">CRC domain-containing protein</fullName>
    </recommendedName>
</protein>
<dbReference type="PROSITE" id="PS51634">
    <property type="entry name" value="CRC"/>
    <property type="match status" value="1"/>
</dbReference>
<dbReference type="GO" id="GO:0006355">
    <property type="term" value="P:regulation of DNA-templated transcription"/>
    <property type="evidence" value="ECO:0007669"/>
    <property type="project" value="TreeGrafter"/>
</dbReference>
<dbReference type="InterPro" id="IPR005172">
    <property type="entry name" value="CRC"/>
</dbReference>
<dbReference type="EMBL" id="JAXIOK010000012">
    <property type="protein sequence ID" value="KAK4757837.1"/>
    <property type="molecule type" value="Genomic_DNA"/>
</dbReference>
<organism evidence="6 7">
    <name type="scientific">Trapa incisa</name>
    <dbReference type="NCBI Taxonomy" id="236973"/>
    <lineage>
        <taxon>Eukaryota</taxon>
        <taxon>Viridiplantae</taxon>
        <taxon>Streptophyta</taxon>
        <taxon>Embryophyta</taxon>
        <taxon>Tracheophyta</taxon>
        <taxon>Spermatophyta</taxon>
        <taxon>Magnoliopsida</taxon>
        <taxon>eudicotyledons</taxon>
        <taxon>Gunneridae</taxon>
        <taxon>Pentapetalae</taxon>
        <taxon>rosids</taxon>
        <taxon>malvids</taxon>
        <taxon>Myrtales</taxon>
        <taxon>Lythraceae</taxon>
        <taxon>Trapa</taxon>
    </lineage>
</organism>
<evidence type="ECO:0000256" key="4">
    <source>
        <dbReference type="SAM" id="MobiDB-lite"/>
    </source>
</evidence>
<sequence>MERGETVSEVAPRKLARQLDFAAACRDSANAASSDQLRRHELPLEQQRSSPLELELQLRSGLETEPQPSLTLPCKPMQFHTQPAEKPVPFTLQMHQIKSPFSLPRIPHPVQKPLSPVAQDRKQEFPVSRIRISDEVKDGTPKKQKRCNCKSSRCLKLYCECYAAGIYCEGCNCMHCQNNIENQAVRQEAIEATLGRNPNAFKPKIDSSPLRLRDHGDQVEAVQVVGKHNKGCQCKKTGCLKKYCECFQAGIPCSDNCRCKDCRNYEGSEERASLYHVGLNTMTHAQQAANAAICGTIGSSCYGAPALRRVGIFASMNGKFTQGSAYLQQENNHNASVVSLPVSAADTANILATQCPNYRSPLANILQLQDVKKLCSLLVVVSTEATKKTADIFSVHPGIEDEISKPAEMNSLRAPIATSTQKQDCNERDICLSEEIAQDHFCMSQAQRYETSSSVSILDDKQYERPTSPATLALMCDERDSLFVEEGLQKGMACQPLSTSNGVYRYGSIEVYAEQEKLVLTNFRDFLSNLVILRTEDMSLGTTLTIEAGDEGKQPKIEMRDGNKRRDQPERPYPNGMVNLPAAETKELLPLAVMGDTALGTSSTFETEDEAKQPNFEMKDGNERRDRSVNVVVSFPAAATKESSFLAVIGGMPSTPDRHLKIGLSNGSMESEIESMV</sequence>
<evidence type="ECO:0000256" key="3">
    <source>
        <dbReference type="ARBA" id="ARBA00023242"/>
    </source>
</evidence>
<feature type="compositionally biased region" description="Basic and acidic residues" evidence="4">
    <location>
        <begin position="550"/>
        <end position="570"/>
    </location>
</feature>
<evidence type="ECO:0000313" key="7">
    <source>
        <dbReference type="Proteomes" id="UP001345219"/>
    </source>
</evidence>
<keyword evidence="7" id="KW-1185">Reference proteome</keyword>
<proteinExistence type="inferred from homology"/>
<dbReference type="SMART" id="SM01114">
    <property type="entry name" value="CXC"/>
    <property type="match status" value="2"/>
</dbReference>
<dbReference type="InterPro" id="IPR028307">
    <property type="entry name" value="Lin-54_fam"/>
</dbReference>
<dbReference type="PANTHER" id="PTHR12446:SF49">
    <property type="entry name" value="CRC DOMAIN-CONTAINING PROTEIN"/>
    <property type="match status" value="1"/>
</dbReference>
<dbReference type="GO" id="GO:0005634">
    <property type="term" value="C:nucleus"/>
    <property type="evidence" value="ECO:0007669"/>
    <property type="project" value="UniProtKB-SubCell"/>
</dbReference>
<feature type="region of interest" description="Disordered" evidence="4">
    <location>
        <begin position="28"/>
        <end position="53"/>
    </location>
</feature>
<comment type="similarity">
    <text evidence="2">Belongs to the lin-54 family.</text>
</comment>
<feature type="region of interest" description="Disordered" evidence="4">
    <location>
        <begin position="600"/>
        <end position="624"/>
    </location>
</feature>
<reference evidence="6 7" key="1">
    <citation type="journal article" date="2023" name="Hortic Res">
        <title>Pangenome of water caltrop reveals structural variations and asymmetric subgenome divergence after allopolyploidization.</title>
        <authorList>
            <person name="Zhang X."/>
            <person name="Chen Y."/>
            <person name="Wang L."/>
            <person name="Yuan Y."/>
            <person name="Fang M."/>
            <person name="Shi L."/>
            <person name="Lu R."/>
            <person name="Comes H.P."/>
            <person name="Ma Y."/>
            <person name="Chen Y."/>
            <person name="Huang G."/>
            <person name="Zhou Y."/>
            <person name="Zheng Z."/>
            <person name="Qiu Y."/>
        </authorList>
    </citation>
    <scope>NUCLEOTIDE SEQUENCE [LARGE SCALE GENOMIC DNA]</scope>
    <source>
        <tissue evidence="6">Roots</tissue>
    </source>
</reference>
<keyword evidence="3" id="KW-0539">Nucleus</keyword>
<comment type="subcellular location">
    <subcellularLocation>
        <location evidence="1">Nucleus</location>
    </subcellularLocation>
</comment>
<dbReference type="Proteomes" id="UP001345219">
    <property type="component" value="Chromosome 15"/>
</dbReference>
<comment type="caution">
    <text evidence="6">The sequence shown here is derived from an EMBL/GenBank/DDBJ whole genome shotgun (WGS) entry which is preliminary data.</text>
</comment>
<dbReference type="AlphaFoldDB" id="A0AAN7K4D9"/>
<dbReference type="Pfam" id="PF03638">
    <property type="entry name" value="TCR"/>
    <property type="match status" value="2"/>
</dbReference>
<name>A0AAN7K4D9_9MYRT</name>
<accession>A0AAN7K4D9</accession>
<gene>
    <name evidence="6" type="ORF">SAY87_019138</name>
</gene>
<evidence type="ECO:0000256" key="2">
    <source>
        <dbReference type="ARBA" id="ARBA00007267"/>
    </source>
</evidence>
<evidence type="ECO:0000256" key="1">
    <source>
        <dbReference type="ARBA" id="ARBA00004123"/>
    </source>
</evidence>
<evidence type="ECO:0000313" key="6">
    <source>
        <dbReference type="EMBL" id="KAK4757837.1"/>
    </source>
</evidence>
<evidence type="ECO:0000259" key="5">
    <source>
        <dbReference type="PROSITE" id="PS51634"/>
    </source>
</evidence>
<feature type="region of interest" description="Disordered" evidence="4">
    <location>
        <begin position="544"/>
        <end position="576"/>
    </location>
</feature>